<accession>A0A329BNI3</accession>
<feature type="compositionally biased region" description="Basic and acidic residues" evidence="1">
    <location>
        <begin position="154"/>
        <end position="176"/>
    </location>
</feature>
<dbReference type="AlphaFoldDB" id="A0A329BNI3"/>
<evidence type="ECO:0000313" key="3">
    <source>
        <dbReference type="Proteomes" id="UP000248918"/>
    </source>
</evidence>
<protein>
    <submittedName>
        <fullName evidence="2">Uncharacterized protein</fullName>
    </submittedName>
</protein>
<organism evidence="2 3">
    <name type="scientific">Paraburkholderia bryophila</name>
    <dbReference type="NCBI Taxonomy" id="420952"/>
    <lineage>
        <taxon>Bacteria</taxon>
        <taxon>Pseudomonadati</taxon>
        <taxon>Pseudomonadota</taxon>
        <taxon>Betaproteobacteria</taxon>
        <taxon>Burkholderiales</taxon>
        <taxon>Burkholderiaceae</taxon>
        <taxon>Paraburkholderia</taxon>
    </lineage>
</organism>
<feature type="region of interest" description="Disordered" evidence="1">
    <location>
        <begin position="140"/>
        <end position="176"/>
    </location>
</feature>
<dbReference type="Proteomes" id="UP000248918">
    <property type="component" value="Unassembled WGS sequence"/>
</dbReference>
<evidence type="ECO:0000313" key="2">
    <source>
        <dbReference type="EMBL" id="RAS23879.1"/>
    </source>
</evidence>
<dbReference type="EMBL" id="QLTK01000019">
    <property type="protein sequence ID" value="RAS23879.1"/>
    <property type="molecule type" value="Genomic_DNA"/>
</dbReference>
<reference evidence="2 3" key="1">
    <citation type="submission" date="2018-06" db="EMBL/GenBank/DDBJ databases">
        <title>Genomic Encyclopedia of Type Strains, Phase III (KMG-III): the genomes of soil and plant-associated and newly described type strains.</title>
        <authorList>
            <person name="Whitman W."/>
        </authorList>
    </citation>
    <scope>NUCLEOTIDE SEQUENCE [LARGE SCALE GENOMIC DNA]</scope>
    <source>
        <strain evidence="2 3">LMG 23644</strain>
    </source>
</reference>
<comment type="caution">
    <text evidence="2">The sequence shown here is derived from an EMBL/GenBank/DDBJ whole genome shotgun (WGS) entry which is preliminary data.</text>
</comment>
<evidence type="ECO:0000256" key="1">
    <source>
        <dbReference type="SAM" id="MobiDB-lite"/>
    </source>
</evidence>
<gene>
    <name evidence="2" type="ORF">BX591_119123</name>
</gene>
<name>A0A329BNI3_9BURK</name>
<sequence>MQVGIFTRMLSCRGRPTGERRRVSPCPIALHEAHAVRSTQAVRAVQAAHAAEATYTTHPIHTCRKAAALATILVAASLALPLSRYVAAHADTPSEQQEIQTAQDCSARYAALLDLAELARRDGKSSEVVMRGLSDRAGPMSACLPTVRTAQPGRRADATKKSAPDSRWNPERLQYR</sequence>
<proteinExistence type="predicted"/>